<evidence type="ECO:0000313" key="7">
    <source>
        <dbReference type="EMBL" id="MBE5918386.1"/>
    </source>
</evidence>
<feature type="transmembrane region" description="Helical" evidence="6">
    <location>
        <begin position="178"/>
        <end position="200"/>
    </location>
</feature>
<comment type="subcellular location">
    <subcellularLocation>
        <location evidence="1">Membrane</location>
        <topology evidence="1">Multi-pass membrane protein</topology>
    </subcellularLocation>
</comment>
<evidence type="ECO:0000256" key="5">
    <source>
        <dbReference type="ARBA" id="ARBA00049660"/>
    </source>
</evidence>
<keyword evidence="4 6" id="KW-0472">Membrane</keyword>
<evidence type="ECO:0000256" key="4">
    <source>
        <dbReference type="ARBA" id="ARBA00023136"/>
    </source>
</evidence>
<comment type="similarity">
    <text evidence="5">Belongs to the FNT transporter (TC 1.A.16) family.</text>
</comment>
<feature type="transmembrane region" description="Helical" evidence="6">
    <location>
        <begin position="72"/>
        <end position="91"/>
    </location>
</feature>
<dbReference type="EMBL" id="SVER01000002">
    <property type="protein sequence ID" value="MBE5918386.1"/>
    <property type="molecule type" value="Genomic_DNA"/>
</dbReference>
<dbReference type="Proteomes" id="UP000766246">
    <property type="component" value="Unassembled WGS sequence"/>
</dbReference>
<dbReference type="Gene3D" id="1.20.1080.10">
    <property type="entry name" value="Glycerol uptake facilitator protein"/>
    <property type="match status" value="1"/>
</dbReference>
<dbReference type="InterPro" id="IPR023271">
    <property type="entry name" value="Aquaporin-like"/>
</dbReference>
<reference evidence="7" key="1">
    <citation type="submission" date="2019-04" db="EMBL/GenBank/DDBJ databases">
        <title>Evolution of Biomass-Degrading Anaerobic Consortia Revealed by Metagenomics.</title>
        <authorList>
            <person name="Peng X."/>
        </authorList>
    </citation>
    <scope>NUCLEOTIDE SEQUENCE</scope>
    <source>
        <strain evidence="7">SIG311</strain>
    </source>
</reference>
<feature type="transmembrane region" description="Helical" evidence="6">
    <location>
        <begin position="111"/>
        <end position="128"/>
    </location>
</feature>
<dbReference type="GO" id="GO:0015499">
    <property type="term" value="F:formate transmembrane transporter activity"/>
    <property type="evidence" value="ECO:0007669"/>
    <property type="project" value="TreeGrafter"/>
</dbReference>
<dbReference type="PANTHER" id="PTHR30520:SF6">
    <property type="entry name" value="FORMATE_NITRATE FAMILY TRANSPORTER (EUROFUNG)"/>
    <property type="match status" value="1"/>
</dbReference>
<evidence type="ECO:0000256" key="6">
    <source>
        <dbReference type="SAM" id="Phobius"/>
    </source>
</evidence>
<evidence type="ECO:0000256" key="3">
    <source>
        <dbReference type="ARBA" id="ARBA00022989"/>
    </source>
</evidence>
<sequence length="204" mass="22004">MTNKAFVKSIMAGFTIGLGGLIYLSLDNKVIGSALFSVGLFVVLTFGFNLFTGKVCYTIDKGGPSIPDMISIWVGNFIGTLILALMIRGTRVGAAVAEKATALCEVKNGDSYLSLFLLGILCNIFIFIAVDEFKNNNHELGKYLGIFLGVMGFILAGTEHCVADMFYYNMAFNYSVNAIIKLLVITAGNTVGGICINYVCKKIK</sequence>
<evidence type="ECO:0000256" key="2">
    <source>
        <dbReference type="ARBA" id="ARBA00022692"/>
    </source>
</evidence>
<feature type="transmembrane region" description="Helical" evidence="6">
    <location>
        <begin position="140"/>
        <end position="158"/>
    </location>
</feature>
<feature type="transmembrane region" description="Helical" evidence="6">
    <location>
        <begin position="30"/>
        <end position="51"/>
    </location>
</feature>
<organism evidence="7 8">
    <name type="scientific">Pseudobutyrivibrio ruminis</name>
    <dbReference type="NCBI Taxonomy" id="46206"/>
    <lineage>
        <taxon>Bacteria</taxon>
        <taxon>Bacillati</taxon>
        <taxon>Bacillota</taxon>
        <taxon>Clostridia</taxon>
        <taxon>Lachnospirales</taxon>
        <taxon>Lachnospiraceae</taxon>
        <taxon>Pseudobutyrivibrio</taxon>
    </lineage>
</organism>
<gene>
    <name evidence="7" type="ORF">E7272_00955</name>
</gene>
<dbReference type="Pfam" id="PF01226">
    <property type="entry name" value="Form_Nir_trans"/>
    <property type="match status" value="1"/>
</dbReference>
<accession>A0A927U506</accession>
<comment type="caution">
    <text evidence="7">The sequence shown here is derived from an EMBL/GenBank/DDBJ whole genome shotgun (WGS) entry which is preliminary data.</text>
</comment>
<dbReference type="GO" id="GO:0005886">
    <property type="term" value="C:plasma membrane"/>
    <property type="evidence" value="ECO:0007669"/>
    <property type="project" value="TreeGrafter"/>
</dbReference>
<proteinExistence type="inferred from homology"/>
<keyword evidence="3 6" id="KW-1133">Transmembrane helix</keyword>
<evidence type="ECO:0000256" key="1">
    <source>
        <dbReference type="ARBA" id="ARBA00004141"/>
    </source>
</evidence>
<dbReference type="InterPro" id="IPR000292">
    <property type="entry name" value="For/NO2_transpt"/>
</dbReference>
<evidence type="ECO:0000313" key="8">
    <source>
        <dbReference type="Proteomes" id="UP000766246"/>
    </source>
</evidence>
<feature type="transmembrane region" description="Helical" evidence="6">
    <location>
        <begin position="5"/>
        <end position="24"/>
    </location>
</feature>
<protein>
    <submittedName>
        <fullName evidence="7">Formate/nitrite transporter family protein</fullName>
    </submittedName>
</protein>
<name>A0A927U506_9FIRM</name>
<dbReference type="AlphaFoldDB" id="A0A927U506"/>
<dbReference type="PANTHER" id="PTHR30520">
    <property type="entry name" value="FORMATE TRANSPORTER-RELATED"/>
    <property type="match status" value="1"/>
</dbReference>
<keyword evidence="2 6" id="KW-0812">Transmembrane</keyword>